<protein>
    <submittedName>
        <fullName evidence="2">Uncharacterized protein</fullName>
    </submittedName>
</protein>
<proteinExistence type="predicted"/>
<dbReference type="Proteomes" id="UP000598174">
    <property type="component" value="Unassembled WGS sequence"/>
</dbReference>
<organism evidence="2 3">
    <name type="scientific">Paractinoplanes ferrugineus</name>
    <dbReference type="NCBI Taxonomy" id="113564"/>
    <lineage>
        <taxon>Bacteria</taxon>
        <taxon>Bacillati</taxon>
        <taxon>Actinomycetota</taxon>
        <taxon>Actinomycetes</taxon>
        <taxon>Micromonosporales</taxon>
        <taxon>Micromonosporaceae</taxon>
        <taxon>Paractinoplanes</taxon>
    </lineage>
</organism>
<dbReference type="EMBL" id="BOMM01000070">
    <property type="protein sequence ID" value="GIE15640.1"/>
    <property type="molecule type" value="Genomic_DNA"/>
</dbReference>
<reference evidence="2" key="1">
    <citation type="submission" date="2021-01" db="EMBL/GenBank/DDBJ databases">
        <title>Whole genome shotgun sequence of Actinoplanes ferrugineus NBRC 15555.</title>
        <authorList>
            <person name="Komaki H."/>
            <person name="Tamura T."/>
        </authorList>
    </citation>
    <scope>NUCLEOTIDE SEQUENCE</scope>
    <source>
        <strain evidence="2">NBRC 15555</strain>
    </source>
</reference>
<gene>
    <name evidence="2" type="ORF">Afe05nite_74800</name>
</gene>
<evidence type="ECO:0000313" key="2">
    <source>
        <dbReference type="EMBL" id="GIE15640.1"/>
    </source>
</evidence>
<comment type="caution">
    <text evidence="2">The sequence shown here is derived from an EMBL/GenBank/DDBJ whole genome shotgun (WGS) entry which is preliminary data.</text>
</comment>
<feature type="region of interest" description="Disordered" evidence="1">
    <location>
        <begin position="1"/>
        <end position="21"/>
    </location>
</feature>
<keyword evidence="3" id="KW-1185">Reference proteome</keyword>
<accession>A0A919J6Z0</accession>
<dbReference type="AlphaFoldDB" id="A0A919J6Z0"/>
<evidence type="ECO:0000256" key="1">
    <source>
        <dbReference type="SAM" id="MobiDB-lite"/>
    </source>
</evidence>
<sequence>MFVASRATRPSKISDAPSTPKFSTGFNVSGSPAVATTKVELAAEGPDVAEVDEQAASSRAPVTAAKTRLARGCDRTITGVTPRSGQAGVTGRRRLLVRSETS</sequence>
<evidence type="ECO:0000313" key="3">
    <source>
        <dbReference type="Proteomes" id="UP000598174"/>
    </source>
</evidence>
<name>A0A919J6Z0_9ACTN</name>